<reference evidence="2 3" key="1">
    <citation type="journal article" date="2014" name="PLoS Genet.">
        <title>The Genome of Spironucleus salmonicida Highlights a Fish Pathogen Adapted to Fluctuating Environments.</title>
        <authorList>
            <person name="Xu F."/>
            <person name="Jerlstrom-Hultqvist J."/>
            <person name="Einarsson E."/>
            <person name="Astvaldsson A."/>
            <person name="Svard S.G."/>
            <person name="Andersson J.O."/>
        </authorList>
    </citation>
    <scope>NUCLEOTIDE SEQUENCE</scope>
    <source>
        <strain evidence="3">ATCC 50377</strain>
    </source>
</reference>
<feature type="compositionally biased region" description="Low complexity" evidence="1">
    <location>
        <begin position="61"/>
        <end position="73"/>
    </location>
</feature>
<name>V6LW03_9EUKA</name>
<proteinExistence type="predicted"/>
<dbReference type="VEuPathDB" id="GiardiaDB:SS50377_22824"/>
<accession>V6LW03</accession>
<dbReference type="EMBL" id="KI546021">
    <property type="protein sequence ID" value="EST47886.1"/>
    <property type="molecule type" value="Genomic_DNA"/>
</dbReference>
<dbReference type="EMBL" id="AUWU02000003">
    <property type="protein sequence ID" value="KAH0575197.1"/>
    <property type="molecule type" value="Genomic_DNA"/>
</dbReference>
<evidence type="ECO:0000313" key="2">
    <source>
        <dbReference type="EMBL" id="EST47886.1"/>
    </source>
</evidence>
<keyword evidence="4" id="KW-1185">Reference proteome</keyword>
<gene>
    <name evidence="2" type="ORF">SS50377_11987</name>
    <name evidence="3" type="ORF">SS50377_22824</name>
</gene>
<reference evidence="3" key="2">
    <citation type="submission" date="2020-12" db="EMBL/GenBank/DDBJ databases">
        <title>New Spironucleus salmonicida genome in near-complete chromosomes.</title>
        <authorList>
            <person name="Xu F."/>
            <person name="Kurt Z."/>
            <person name="Jimenez-Gonzalez A."/>
            <person name="Astvaldsson A."/>
            <person name="Andersson J.O."/>
            <person name="Svard S.G."/>
        </authorList>
    </citation>
    <scope>NUCLEOTIDE SEQUENCE</scope>
    <source>
        <strain evidence="3">ATCC 50377</strain>
    </source>
</reference>
<protein>
    <submittedName>
        <fullName evidence="2">Uncharacterized protein</fullName>
    </submittedName>
</protein>
<dbReference type="AlphaFoldDB" id="V6LW03"/>
<evidence type="ECO:0000256" key="1">
    <source>
        <dbReference type="SAM" id="MobiDB-lite"/>
    </source>
</evidence>
<sequence>MPKAEPKSTISELNLSYKLFSESNRLEFIIQNVTEAYPEYGPPEPIMTLEEPPIEEESPEQETAQSQQAAAPVPTPVAVVATPIDAEEEDPDAPRKKIKKEPILFIASKEKDMDKWNVLCMILFQQNLYELQNDQQMECIEILDKLTKWAKTFYLQDSFSVDFFTYVMDRLKLGKKCDIGINRNISAIKEEFKCKF</sequence>
<evidence type="ECO:0000313" key="3">
    <source>
        <dbReference type="EMBL" id="KAH0575197.1"/>
    </source>
</evidence>
<evidence type="ECO:0000313" key="4">
    <source>
        <dbReference type="Proteomes" id="UP000018208"/>
    </source>
</evidence>
<dbReference type="Proteomes" id="UP000018208">
    <property type="component" value="Unassembled WGS sequence"/>
</dbReference>
<organism evidence="2">
    <name type="scientific">Spironucleus salmonicida</name>
    <dbReference type="NCBI Taxonomy" id="348837"/>
    <lineage>
        <taxon>Eukaryota</taxon>
        <taxon>Metamonada</taxon>
        <taxon>Diplomonadida</taxon>
        <taxon>Hexamitidae</taxon>
        <taxon>Hexamitinae</taxon>
        <taxon>Spironucleus</taxon>
    </lineage>
</organism>
<feature type="region of interest" description="Disordered" evidence="1">
    <location>
        <begin position="40"/>
        <end position="73"/>
    </location>
</feature>